<reference evidence="2" key="1">
    <citation type="submission" date="2013-12" db="EMBL/GenBank/DDBJ databases">
        <authorList>
            <person name="Omoto C.K."/>
            <person name="Sibley D."/>
            <person name="Venepally P."/>
            <person name="Hadjithomas M."/>
            <person name="Karamycheva S."/>
            <person name="Brunk B."/>
            <person name="Roos D."/>
            <person name="Caler E."/>
            <person name="Lorenzi H."/>
        </authorList>
    </citation>
    <scope>NUCLEOTIDE SEQUENCE</scope>
</reference>
<evidence type="ECO:0000313" key="3">
    <source>
        <dbReference type="Proteomes" id="UP000019763"/>
    </source>
</evidence>
<feature type="compositionally biased region" description="Low complexity" evidence="1">
    <location>
        <begin position="48"/>
        <end position="59"/>
    </location>
</feature>
<feature type="compositionally biased region" description="Basic and acidic residues" evidence="1">
    <location>
        <begin position="123"/>
        <end position="146"/>
    </location>
</feature>
<dbReference type="VEuPathDB" id="CryptoDB:GNI_171020"/>
<dbReference type="GeneID" id="22915854"/>
<comment type="caution">
    <text evidence="2">The sequence shown here is derived from an EMBL/GenBank/DDBJ whole genome shotgun (WGS) entry which is preliminary data.</text>
</comment>
<organism evidence="2 3">
    <name type="scientific">Gregarina niphandrodes</name>
    <name type="common">Septate eugregarine</name>
    <dbReference type="NCBI Taxonomy" id="110365"/>
    <lineage>
        <taxon>Eukaryota</taxon>
        <taxon>Sar</taxon>
        <taxon>Alveolata</taxon>
        <taxon>Apicomplexa</taxon>
        <taxon>Conoidasida</taxon>
        <taxon>Gregarinasina</taxon>
        <taxon>Eugregarinorida</taxon>
        <taxon>Gregarinidae</taxon>
        <taxon>Gregarina</taxon>
    </lineage>
</organism>
<dbReference type="AlphaFoldDB" id="A0A023AYV9"/>
<feature type="compositionally biased region" description="Basic and acidic residues" evidence="1">
    <location>
        <begin position="247"/>
        <end position="256"/>
    </location>
</feature>
<dbReference type="Proteomes" id="UP000019763">
    <property type="component" value="Unassembled WGS sequence"/>
</dbReference>
<evidence type="ECO:0000256" key="1">
    <source>
        <dbReference type="SAM" id="MobiDB-lite"/>
    </source>
</evidence>
<evidence type="ECO:0000313" key="2">
    <source>
        <dbReference type="EMBL" id="EZG43460.1"/>
    </source>
</evidence>
<feature type="compositionally biased region" description="Polar residues" evidence="1">
    <location>
        <begin position="306"/>
        <end position="321"/>
    </location>
</feature>
<feature type="compositionally biased region" description="Low complexity" evidence="1">
    <location>
        <begin position="210"/>
        <end position="240"/>
    </location>
</feature>
<protein>
    <submittedName>
        <fullName evidence="2">Uncharacterized protein</fullName>
    </submittedName>
</protein>
<dbReference type="RefSeq" id="XP_011133311.1">
    <property type="nucleotide sequence ID" value="XM_011135009.1"/>
</dbReference>
<name>A0A023AYV9_GRENI</name>
<dbReference type="EMBL" id="AFNH02001281">
    <property type="protein sequence ID" value="EZG43460.1"/>
    <property type="molecule type" value="Genomic_DNA"/>
</dbReference>
<gene>
    <name evidence="2" type="ORF">GNI_171020</name>
</gene>
<feature type="region of interest" description="Disordered" evidence="1">
    <location>
        <begin position="41"/>
        <end position="356"/>
    </location>
</feature>
<sequence>MNSDLDESDSDDSDADIGLLASLRRPQRLVQALLTPFWKRVYQDTPQSEPVRPLLPESSEPSEEPPRAPLYRRHLRGSRSQPSDELMQAPSYRRNLQRSRSLSPRAGSPPPKPRRRASAAAEVVDRRVARVHLTPKEPVADERVVDEAVAEGPGADEALAKLVPKSPARGSARQRVTRVHKMSNDREPAIASIEIESPTPKSARAESPKRSGSPQPAGGRSAGARSAGAKSASAKSPVARPARRKSVLAEESKAGEADESPGVSRSSPTRRKRVSVAEESSGGETPANRRVQKVIVTRGRARKHSTQTPAHTPPETSSVLQPAQKKVRRKGDEGASAPSTPAKVDDRRPRKRSKKD</sequence>
<keyword evidence="3" id="KW-1185">Reference proteome</keyword>
<accession>A0A023AYV9</accession>
<proteinExistence type="predicted"/>